<dbReference type="RefSeq" id="WP_111626000.1">
    <property type="nucleotide sequence ID" value="NZ_QLLQ01000020.1"/>
</dbReference>
<evidence type="ECO:0000259" key="1">
    <source>
        <dbReference type="SMART" id="SM00897"/>
    </source>
</evidence>
<dbReference type="Pfam" id="PF10442">
    <property type="entry name" value="FIST_C"/>
    <property type="match status" value="1"/>
</dbReference>
<comment type="caution">
    <text evidence="3">The sequence shown here is derived from an EMBL/GenBank/DDBJ whole genome shotgun (WGS) entry which is preliminary data.</text>
</comment>
<name>A0A327RS70_9FLAO</name>
<dbReference type="Proteomes" id="UP000248987">
    <property type="component" value="Unassembled WGS sequence"/>
</dbReference>
<feature type="domain" description="FIST" evidence="1">
    <location>
        <begin position="27"/>
        <end position="224"/>
    </location>
</feature>
<dbReference type="PANTHER" id="PTHR40252:SF2">
    <property type="entry name" value="BLR0328 PROTEIN"/>
    <property type="match status" value="1"/>
</dbReference>
<dbReference type="AlphaFoldDB" id="A0A327RS70"/>
<sequence length="387" mass="42521">MKAKTIKANSTEAIIKEIDTATSDDFKPTLAIVFPSIKQDFKTVSNILDKRNIAIFGATTAGEFIDGDIEEGSIVMMLLDMNPAYFILEFLEISHETTFESAKKLGLLAKKTFANPSLIIATGGVFIDGEKIIEGITEGFGNYALSEDREITVFGGMAGDDLLAEKPIVFTNGKSKDNALLALIIDEDKIDVRGIATCGWKAIGTTKTVTKSEGNIVYTIDDKPALDMLMKYLGVDVALDNNTEIVPFLNSWYYPLQLERENGDTVIRATRFANSDDRSLICTGSVPQGSQIKFSLPPDFDSIETVVAECQSIKDNAQQQADALLMFSCVSRHLSFGVLMKEEIEQVQNVWDAPMVGFFTYGEYGKSKIGENEFHNNACCVVALKEK</sequence>
<dbReference type="Pfam" id="PF08495">
    <property type="entry name" value="FIST"/>
    <property type="match status" value="1"/>
</dbReference>
<protein>
    <recommendedName>
        <fullName evidence="5">FIST-like protein</fullName>
    </recommendedName>
</protein>
<organism evidence="3 4">
    <name type="scientific">Gelidibacter algens</name>
    <dbReference type="NCBI Taxonomy" id="49280"/>
    <lineage>
        <taxon>Bacteria</taxon>
        <taxon>Pseudomonadati</taxon>
        <taxon>Bacteroidota</taxon>
        <taxon>Flavobacteriia</taxon>
        <taxon>Flavobacteriales</taxon>
        <taxon>Flavobacteriaceae</taxon>
        <taxon>Gelidibacter</taxon>
    </lineage>
</organism>
<proteinExistence type="predicted"/>
<feature type="domain" description="FIST C-domain" evidence="2">
    <location>
        <begin position="225"/>
        <end position="367"/>
    </location>
</feature>
<dbReference type="EMBL" id="QLLQ01000020">
    <property type="protein sequence ID" value="RAJ19699.1"/>
    <property type="molecule type" value="Genomic_DNA"/>
</dbReference>
<evidence type="ECO:0008006" key="5">
    <source>
        <dbReference type="Google" id="ProtNLM"/>
    </source>
</evidence>
<dbReference type="SMART" id="SM01204">
    <property type="entry name" value="FIST_C"/>
    <property type="match status" value="1"/>
</dbReference>
<gene>
    <name evidence="3" type="ORF">LX77_03442</name>
</gene>
<evidence type="ECO:0000259" key="2">
    <source>
        <dbReference type="SMART" id="SM01204"/>
    </source>
</evidence>
<dbReference type="InterPro" id="IPR013702">
    <property type="entry name" value="FIST_domain_N"/>
</dbReference>
<dbReference type="SMART" id="SM00897">
    <property type="entry name" value="FIST"/>
    <property type="match status" value="1"/>
</dbReference>
<accession>A0A327RS70</accession>
<evidence type="ECO:0000313" key="3">
    <source>
        <dbReference type="EMBL" id="RAJ19699.1"/>
    </source>
</evidence>
<reference evidence="3 4" key="1">
    <citation type="submission" date="2018-06" db="EMBL/GenBank/DDBJ databases">
        <title>Genomic Encyclopedia of Archaeal and Bacterial Type Strains, Phase II (KMG-II): from individual species to whole genera.</title>
        <authorList>
            <person name="Goeker M."/>
        </authorList>
    </citation>
    <scope>NUCLEOTIDE SEQUENCE [LARGE SCALE GENOMIC DNA]</scope>
    <source>
        <strain evidence="3 4">DSM 12408</strain>
    </source>
</reference>
<keyword evidence="4" id="KW-1185">Reference proteome</keyword>
<dbReference type="PANTHER" id="PTHR40252">
    <property type="entry name" value="BLR0328 PROTEIN"/>
    <property type="match status" value="1"/>
</dbReference>
<evidence type="ECO:0000313" key="4">
    <source>
        <dbReference type="Proteomes" id="UP000248987"/>
    </source>
</evidence>
<dbReference type="InterPro" id="IPR019494">
    <property type="entry name" value="FIST_C"/>
</dbReference>